<dbReference type="InterPro" id="IPR050153">
    <property type="entry name" value="Metal_Ion_Import_ABC"/>
</dbReference>
<evidence type="ECO:0000313" key="7">
    <source>
        <dbReference type="Proteomes" id="UP001597347"/>
    </source>
</evidence>
<gene>
    <name evidence="6" type="ORF">ACFSBI_03125</name>
</gene>
<protein>
    <submittedName>
        <fullName evidence="6">Metal ABC transporter ATP-binding protein</fullName>
    </submittedName>
</protein>
<dbReference type="Proteomes" id="UP001597347">
    <property type="component" value="Unassembled WGS sequence"/>
</dbReference>
<name>A0ABW4LBL5_9MICO</name>
<dbReference type="EMBL" id="JBHUEA010000003">
    <property type="protein sequence ID" value="MFD1720529.1"/>
    <property type="molecule type" value="Genomic_DNA"/>
</dbReference>
<dbReference type="SUPFAM" id="SSF52540">
    <property type="entry name" value="P-loop containing nucleoside triphosphate hydrolases"/>
    <property type="match status" value="1"/>
</dbReference>
<dbReference type="PROSITE" id="PS50893">
    <property type="entry name" value="ABC_TRANSPORTER_2"/>
    <property type="match status" value="1"/>
</dbReference>
<dbReference type="Pfam" id="PF00005">
    <property type="entry name" value="ABC_tran"/>
    <property type="match status" value="1"/>
</dbReference>
<dbReference type="InterPro" id="IPR027417">
    <property type="entry name" value="P-loop_NTPase"/>
</dbReference>
<dbReference type="InterPro" id="IPR003439">
    <property type="entry name" value="ABC_transporter-like_ATP-bd"/>
</dbReference>
<reference evidence="7" key="1">
    <citation type="journal article" date="2019" name="Int. J. Syst. Evol. Microbiol.">
        <title>The Global Catalogue of Microorganisms (GCM) 10K type strain sequencing project: providing services to taxonomists for standard genome sequencing and annotation.</title>
        <authorList>
            <consortium name="The Broad Institute Genomics Platform"/>
            <consortium name="The Broad Institute Genome Sequencing Center for Infectious Disease"/>
            <person name="Wu L."/>
            <person name="Ma J."/>
        </authorList>
    </citation>
    <scope>NUCLEOTIDE SEQUENCE [LARGE SCALE GENOMIC DNA]</scope>
    <source>
        <strain evidence="7">CGMCC 1.12471</strain>
    </source>
</reference>
<evidence type="ECO:0000256" key="4">
    <source>
        <dbReference type="ARBA" id="ARBA00022840"/>
    </source>
</evidence>
<evidence type="ECO:0000256" key="1">
    <source>
        <dbReference type="ARBA" id="ARBA00005417"/>
    </source>
</evidence>
<dbReference type="RefSeq" id="WP_377931930.1">
    <property type="nucleotide sequence ID" value="NZ_JBHUEA010000003.1"/>
</dbReference>
<accession>A0ABW4LBL5</accession>
<keyword evidence="4 6" id="KW-0067">ATP-binding</keyword>
<comment type="caution">
    <text evidence="6">The sequence shown here is derived from an EMBL/GenBank/DDBJ whole genome shotgun (WGS) entry which is preliminary data.</text>
</comment>
<proteinExistence type="inferred from homology"/>
<comment type="similarity">
    <text evidence="1">Belongs to the ABC transporter superfamily.</text>
</comment>
<dbReference type="GO" id="GO:0005524">
    <property type="term" value="F:ATP binding"/>
    <property type="evidence" value="ECO:0007669"/>
    <property type="project" value="UniProtKB-KW"/>
</dbReference>
<organism evidence="6 7">
    <name type="scientific">Amnibacterium endophyticum</name>
    <dbReference type="NCBI Taxonomy" id="2109337"/>
    <lineage>
        <taxon>Bacteria</taxon>
        <taxon>Bacillati</taxon>
        <taxon>Actinomycetota</taxon>
        <taxon>Actinomycetes</taxon>
        <taxon>Micrococcales</taxon>
        <taxon>Microbacteriaceae</taxon>
        <taxon>Amnibacterium</taxon>
    </lineage>
</organism>
<evidence type="ECO:0000256" key="3">
    <source>
        <dbReference type="ARBA" id="ARBA00022741"/>
    </source>
</evidence>
<dbReference type="SMART" id="SM00382">
    <property type="entry name" value="AAA"/>
    <property type="match status" value="1"/>
</dbReference>
<evidence type="ECO:0000313" key="6">
    <source>
        <dbReference type="EMBL" id="MFD1720529.1"/>
    </source>
</evidence>
<dbReference type="Gene3D" id="3.40.50.300">
    <property type="entry name" value="P-loop containing nucleotide triphosphate hydrolases"/>
    <property type="match status" value="1"/>
</dbReference>
<dbReference type="InterPro" id="IPR003593">
    <property type="entry name" value="AAA+_ATPase"/>
</dbReference>
<dbReference type="PANTHER" id="PTHR42734">
    <property type="entry name" value="METAL TRANSPORT SYSTEM ATP-BINDING PROTEIN TM_0124-RELATED"/>
    <property type="match status" value="1"/>
</dbReference>
<keyword evidence="3" id="KW-0547">Nucleotide-binding</keyword>
<dbReference type="InterPro" id="IPR017871">
    <property type="entry name" value="ABC_transporter-like_CS"/>
</dbReference>
<keyword evidence="7" id="KW-1185">Reference proteome</keyword>
<evidence type="ECO:0000259" key="5">
    <source>
        <dbReference type="PROSITE" id="PS50893"/>
    </source>
</evidence>
<dbReference type="PANTHER" id="PTHR42734:SF5">
    <property type="entry name" value="IRON TRANSPORT SYSTEM ATP-BINDING PROTEIN HI_0361-RELATED"/>
    <property type="match status" value="1"/>
</dbReference>
<sequence length="266" mass="29026">MTAPLQLEGAGLAFGARTLWRDVDLEVRPGEFIAVLGPNGSGKTTFLKAVLGLQPLSAGSVRVFGRRPARGDRRIGYIPQQRLLDSSTPVRGRDLVGFGVDGARFGLPLRRRADRQRIDRIVADVGAEGFADRAAWRLSGGEQQRLRVGQAIAADPALLLCDEPLISLDLANQAAVSALIERQRVEHGAAVLFVTHDVNPVLDHVDRVLYVVGGRVRIGPPDEVLTTEVLSDLYRTRVDVVHVQDRILVVGAGREHEDHHHAEPPR</sequence>
<evidence type="ECO:0000256" key="2">
    <source>
        <dbReference type="ARBA" id="ARBA00022448"/>
    </source>
</evidence>
<keyword evidence="2" id="KW-0813">Transport</keyword>
<dbReference type="PROSITE" id="PS00211">
    <property type="entry name" value="ABC_TRANSPORTER_1"/>
    <property type="match status" value="1"/>
</dbReference>
<feature type="domain" description="ABC transporter" evidence="5">
    <location>
        <begin position="5"/>
        <end position="238"/>
    </location>
</feature>